<dbReference type="AlphaFoldDB" id="A0A6A7ABW9"/>
<dbReference type="EMBL" id="MU006219">
    <property type="protein sequence ID" value="KAF2830633.1"/>
    <property type="molecule type" value="Genomic_DNA"/>
</dbReference>
<feature type="chain" id="PRO_5025369736" evidence="1">
    <location>
        <begin position="17"/>
        <end position="191"/>
    </location>
</feature>
<organism evidence="2 3">
    <name type="scientific">Ophiobolus disseminans</name>
    <dbReference type="NCBI Taxonomy" id="1469910"/>
    <lineage>
        <taxon>Eukaryota</taxon>
        <taxon>Fungi</taxon>
        <taxon>Dikarya</taxon>
        <taxon>Ascomycota</taxon>
        <taxon>Pezizomycotina</taxon>
        <taxon>Dothideomycetes</taxon>
        <taxon>Pleosporomycetidae</taxon>
        <taxon>Pleosporales</taxon>
        <taxon>Pleosporineae</taxon>
        <taxon>Phaeosphaeriaceae</taxon>
        <taxon>Ophiobolus</taxon>
    </lineage>
</organism>
<accession>A0A6A7ABW9</accession>
<feature type="signal peptide" evidence="1">
    <location>
        <begin position="1"/>
        <end position="16"/>
    </location>
</feature>
<reference evidence="2" key="1">
    <citation type="journal article" date="2020" name="Stud. Mycol.">
        <title>101 Dothideomycetes genomes: a test case for predicting lifestyles and emergence of pathogens.</title>
        <authorList>
            <person name="Haridas S."/>
            <person name="Albert R."/>
            <person name="Binder M."/>
            <person name="Bloem J."/>
            <person name="Labutti K."/>
            <person name="Salamov A."/>
            <person name="Andreopoulos B."/>
            <person name="Baker S."/>
            <person name="Barry K."/>
            <person name="Bills G."/>
            <person name="Bluhm B."/>
            <person name="Cannon C."/>
            <person name="Castanera R."/>
            <person name="Culley D."/>
            <person name="Daum C."/>
            <person name="Ezra D."/>
            <person name="Gonzalez J."/>
            <person name="Henrissat B."/>
            <person name="Kuo A."/>
            <person name="Liang C."/>
            <person name="Lipzen A."/>
            <person name="Lutzoni F."/>
            <person name="Magnuson J."/>
            <person name="Mondo S."/>
            <person name="Nolan M."/>
            <person name="Ohm R."/>
            <person name="Pangilinan J."/>
            <person name="Park H.-J."/>
            <person name="Ramirez L."/>
            <person name="Alfaro M."/>
            <person name="Sun H."/>
            <person name="Tritt A."/>
            <person name="Yoshinaga Y."/>
            <person name="Zwiers L.-H."/>
            <person name="Turgeon B."/>
            <person name="Goodwin S."/>
            <person name="Spatafora J."/>
            <person name="Crous P."/>
            <person name="Grigoriev I."/>
        </authorList>
    </citation>
    <scope>NUCLEOTIDE SEQUENCE</scope>
    <source>
        <strain evidence="2">CBS 113818</strain>
    </source>
</reference>
<dbReference type="Proteomes" id="UP000799424">
    <property type="component" value="Unassembled WGS sequence"/>
</dbReference>
<sequence length="191" mass="20580">MRTSAFLLFLTGFAFAAPADKKDLFPKCKATKDLVYNAAQLLRGNSNNLKFCLEKIFKIKPVIRTIMVDAKKTVQVVNTVRNVVTTVTIFVPCANGTPIPQKRGLDERADNCPEVPLLGFACGVLSYACDCLVIPTPTITKASVRQVTAVITQRVDVTTTVQATTTETPAAQTETAAGVATLSRCKAEAVR</sequence>
<name>A0A6A7ABW9_9PLEO</name>
<gene>
    <name evidence="2" type="ORF">CC86DRAFT_402660</name>
</gene>
<dbReference type="OrthoDB" id="10539173at2759"/>
<keyword evidence="1" id="KW-0732">Signal</keyword>
<evidence type="ECO:0000313" key="2">
    <source>
        <dbReference type="EMBL" id="KAF2830633.1"/>
    </source>
</evidence>
<proteinExistence type="predicted"/>
<keyword evidence="3" id="KW-1185">Reference proteome</keyword>
<protein>
    <submittedName>
        <fullName evidence="2">Uncharacterized protein</fullName>
    </submittedName>
</protein>
<evidence type="ECO:0000313" key="3">
    <source>
        <dbReference type="Proteomes" id="UP000799424"/>
    </source>
</evidence>
<evidence type="ECO:0000256" key="1">
    <source>
        <dbReference type="SAM" id="SignalP"/>
    </source>
</evidence>